<accession>E8N0P4</accession>
<dbReference type="InParanoid" id="E8N0P4"/>
<dbReference type="InterPro" id="IPR035490">
    <property type="entry name" value="GlmS/FrlB_SIS"/>
</dbReference>
<name>E8N0P4_ANATU</name>
<evidence type="ECO:0000259" key="2">
    <source>
        <dbReference type="PROSITE" id="PS51464"/>
    </source>
</evidence>
<dbReference type="InterPro" id="IPR001347">
    <property type="entry name" value="SIS_dom"/>
</dbReference>
<dbReference type="CDD" id="cd05009">
    <property type="entry name" value="SIS_GlmS_GlmD_2"/>
    <property type="match status" value="1"/>
</dbReference>
<evidence type="ECO:0000256" key="1">
    <source>
        <dbReference type="ARBA" id="ARBA00022737"/>
    </source>
</evidence>
<dbReference type="HOGENOM" id="CLU_012520_2_0_0"/>
<dbReference type="SUPFAM" id="SSF53697">
    <property type="entry name" value="SIS domain"/>
    <property type="match status" value="1"/>
</dbReference>
<dbReference type="Pfam" id="PF01380">
    <property type="entry name" value="SIS"/>
    <property type="match status" value="1"/>
</dbReference>
<dbReference type="InterPro" id="IPR035466">
    <property type="entry name" value="GlmS/AgaS_SIS"/>
</dbReference>
<sequence>MENGTFTLQEILSQPQAWASALDVLKASQADIRRFQPGEYAQILFTGCGSTYYLALSAAALTQELTGAPARAFPASELWLNPDIVYTGGKTLLVAVSRSGETSETLHACRAFLDQKRGDLITLSCYPQTPLAGMGTLNLVLPSGQEQSVAQTRAFSTLYLGTMALACEWSGRADLLDALTRLPEAGAQVLENSAGLAGELGQDASLDRFYWLGSGTRYGLACELSLKMKEMSLSHSEPFHFLEFRHGPKSMITDSAVVIGLRSARNGQAEGAVLDDMLALGGRVVDLAFADAPLFPEKATYRLTLPAPLSEAIRNILYLPVGQRIAFERALSKGLNPDRPTHLDTVVKL</sequence>
<dbReference type="EMBL" id="AP012029">
    <property type="protein sequence ID" value="BAJ62439.1"/>
    <property type="molecule type" value="Genomic_DNA"/>
</dbReference>
<dbReference type="Gene3D" id="3.40.50.10490">
    <property type="entry name" value="Glucose-6-phosphate isomerase like protein, domain 1"/>
    <property type="match status" value="2"/>
</dbReference>
<dbReference type="PROSITE" id="PS51464">
    <property type="entry name" value="SIS"/>
    <property type="match status" value="2"/>
</dbReference>
<dbReference type="RefSeq" id="WP_013558835.1">
    <property type="nucleotide sequence ID" value="NC_014960.1"/>
</dbReference>
<organism evidence="3 4">
    <name type="scientific">Anaerolinea thermophila (strain DSM 14523 / JCM 11388 / NBRC 100420 / UNI-1)</name>
    <dbReference type="NCBI Taxonomy" id="926569"/>
    <lineage>
        <taxon>Bacteria</taxon>
        <taxon>Bacillati</taxon>
        <taxon>Chloroflexota</taxon>
        <taxon>Anaerolineae</taxon>
        <taxon>Anaerolineales</taxon>
        <taxon>Anaerolineaceae</taxon>
        <taxon>Anaerolinea</taxon>
    </lineage>
</organism>
<keyword evidence="1" id="KW-0677">Repeat</keyword>
<gene>
    <name evidence="3" type="ordered locus">ANT_04050</name>
</gene>
<dbReference type="CDD" id="cd05008">
    <property type="entry name" value="SIS_GlmS_GlmD_1"/>
    <property type="match status" value="1"/>
</dbReference>
<dbReference type="KEGG" id="atm:ANT_04050"/>
<dbReference type="OrthoDB" id="9779207at2"/>
<dbReference type="Proteomes" id="UP000008922">
    <property type="component" value="Chromosome"/>
</dbReference>
<feature type="domain" description="SIS" evidence="2">
    <location>
        <begin position="31"/>
        <end position="181"/>
    </location>
</feature>
<dbReference type="AlphaFoldDB" id="E8N0P4"/>
<dbReference type="GO" id="GO:0097367">
    <property type="term" value="F:carbohydrate derivative binding"/>
    <property type="evidence" value="ECO:0007669"/>
    <property type="project" value="InterPro"/>
</dbReference>
<reference evidence="3 4" key="1">
    <citation type="submission" date="2010-12" db="EMBL/GenBank/DDBJ databases">
        <title>Whole genome sequence of Anaerolinea thermophila UNI-1.</title>
        <authorList>
            <person name="Narita-Yamada S."/>
            <person name="Kishi E."/>
            <person name="Watanabe Y."/>
            <person name="Takasaki K."/>
            <person name="Ankai A."/>
            <person name="Oguchi A."/>
            <person name="Fukui S."/>
            <person name="Takahashi M."/>
            <person name="Yashiro I."/>
            <person name="Hosoyama A."/>
            <person name="Sekiguchi Y."/>
            <person name="Hanada S."/>
            <person name="Fujita N."/>
        </authorList>
    </citation>
    <scope>NUCLEOTIDE SEQUENCE [LARGE SCALE GENOMIC DNA]</scope>
    <source>
        <strain evidence="4">DSM 14523 / JCM 11388 / NBRC 100420 / UNI-1</strain>
    </source>
</reference>
<dbReference type="GO" id="GO:1901135">
    <property type="term" value="P:carbohydrate derivative metabolic process"/>
    <property type="evidence" value="ECO:0007669"/>
    <property type="project" value="InterPro"/>
</dbReference>
<evidence type="ECO:0000313" key="4">
    <source>
        <dbReference type="Proteomes" id="UP000008922"/>
    </source>
</evidence>
<dbReference type="STRING" id="926569.ANT_04050"/>
<dbReference type="InterPro" id="IPR046348">
    <property type="entry name" value="SIS_dom_sf"/>
</dbReference>
<evidence type="ECO:0000313" key="3">
    <source>
        <dbReference type="EMBL" id="BAJ62439.1"/>
    </source>
</evidence>
<dbReference type="PANTHER" id="PTHR10937:SF4">
    <property type="entry name" value="GLUCOSAMINE-6-PHOSPHATE DEAMINASE"/>
    <property type="match status" value="1"/>
</dbReference>
<dbReference type="eggNOG" id="COG2222">
    <property type="taxonomic scope" value="Bacteria"/>
</dbReference>
<feature type="domain" description="SIS" evidence="2">
    <location>
        <begin position="196"/>
        <end position="340"/>
    </location>
</feature>
<proteinExistence type="predicted"/>
<protein>
    <recommendedName>
        <fullName evidence="2">SIS domain-containing protein</fullName>
    </recommendedName>
</protein>
<dbReference type="PANTHER" id="PTHR10937">
    <property type="entry name" value="GLUCOSAMINE--FRUCTOSE-6-PHOSPHATE AMINOTRANSFERASE, ISOMERIZING"/>
    <property type="match status" value="1"/>
</dbReference>
<keyword evidence="4" id="KW-1185">Reference proteome</keyword>